<evidence type="ECO:0000313" key="3">
    <source>
        <dbReference type="Ensembl" id="ENSAOCP00000044514.1"/>
    </source>
</evidence>
<dbReference type="Pfam" id="PF00059">
    <property type="entry name" value="Lectin_C"/>
    <property type="match status" value="1"/>
</dbReference>
<keyword evidence="1" id="KW-1015">Disulfide bond</keyword>
<dbReference type="InterPro" id="IPR001304">
    <property type="entry name" value="C-type_lectin-like"/>
</dbReference>
<dbReference type="PANTHER" id="PTHR45784:SF5">
    <property type="entry name" value="C-TYPE LECTIN DOMAIN FAMILY 20 MEMBER A-RELATED"/>
    <property type="match status" value="1"/>
</dbReference>
<accession>A0AAQ5XVJ5</accession>
<name>A0AAQ5XVJ5_AMPOC</name>
<reference evidence="3" key="2">
    <citation type="submission" date="2025-08" db="UniProtKB">
        <authorList>
            <consortium name="Ensembl"/>
        </authorList>
    </citation>
    <scope>IDENTIFICATION</scope>
</reference>
<sequence length="125" mass="14648">MPFLCPPENGISKYILVKSQMSWYQAKNYCRSNYTDLASVRNTSENSNIKSLVSKDTWIGLYRNFWSSWSDQTPVTFTNWNQSQPDNNGNTVASCTAISPYTGRWWDVQCYMKRYFICQSVFKNF</sequence>
<reference evidence="3" key="3">
    <citation type="submission" date="2025-09" db="UniProtKB">
        <authorList>
            <consortium name="Ensembl"/>
        </authorList>
    </citation>
    <scope>IDENTIFICATION</scope>
</reference>
<dbReference type="SMART" id="SM00034">
    <property type="entry name" value="CLECT"/>
    <property type="match status" value="1"/>
</dbReference>
<dbReference type="InterPro" id="IPR016186">
    <property type="entry name" value="C-type_lectin-like/link_sf"/>
</dbReference>
<dbReference type="PROSITE" id="PS00615">
    <property type="entry name" value="C_TYPE_LECTIN_1"/>
    <property type="match status" value="1"/>
</dbReference>
<keyword evidence="4" id="KW-1185">Reference proteome</keyword>
<dbReference type="InterPro" id="IPR018378">
    <property type="entry name" value="C-type_lectin_CS"/>
</dbReference>
<dbReference type="SUPFAM" id="SSF56436">
    <property type="entry name" value="C-type lectin-like"/>
    <property type="match status" value="1"/>
</dbReference>
<dbReference type="PANTHER" id="PTHR45784">
    <property type="entry name" value="C-TYPE LECTIN DOMAIN FAMILY 20 MEMBER A-RELATED"/>
    <property type="match status" value="1"/>
</dbReference>
<dbReference type="Proteomes" id="UP001501940">
    <property type="component" value="Chromosome 15"/>
</dbReference>
<evidence type="ECO:0000256" key="1">
    <source>
        <dbReference type="ARBA" id="ARBA00023157"/>
    </source>
</evidence>
<dbReference type="Gene3D" id="3.10.100.10">
    <property type="entry name" value="Mannose-Binding Protein A, subunit A"/>
    <property type="match status" value="1"/>
</dbReference>
<evidence type="ECO:0000259" key="2">
    <source>
        <dbReference type="PROSITE" id="PS50041"/>
    </source>
</evidence>
<reference evidence="3 4" key="1">
    <citation type="submission" date="2022-01" db="EMBL/GenBank/DDBJ databases">
        <title>A chromosome-scale genome assembly of the false clownfish, Amphiprion ocellaris.</title>
        <authorList>
            <person name="Ryu T."/>
        </authorList>
    </citation>
    <scope>NUCLEOTIDE SEQUENCE [LARGE SCALE GENOMIC DNA]</scope>
</reference>
<evidence type="ECO:0000313" key="4">
    <source>
        <dbReference type="Proteomes" id="UP001501940"/>
    </source>
</evidence>
<dbReference type="InterPro" id="IPR016187">
    <property type="entry name" value="CTDL_fold"/>
</dbReference>
<feature type="domain" description="C-type lectin" evidence="2">
    <location>
        <begin position="14"/>
        <end position="119"/>
    </location>
</feature>
<organism evidence="3 4">
    <name type="scientific">Amphiprion ocellaris</name>
    <name type="common">Clown anemonefish</name>
    <dbReference type="NCBI Taxonomy" id="80972"/>
    <lineage>
        <taxon>Eukaryota</taxon>
        <taxon>Metazoa</taxon>
        <taxon>Chordata</taxon>
        <taxon>Craniata</taxon>
        <taxon>Vertebrata</taxon>
        <taxon>Euteleostomi</taxon>
        <taxon>Actinopterygii</taxon>
        <taxon>Neopterygii</taxon>
        <taxon>Teleostei</taxon>
        <taxon>Neoteleostei</taxon>
        <taxon>Acanthomorphata</taxon>
        <taxon>Ovalentaria</taxon>
        <taxon>Pomacentridae</taxon>
        <taxon>Amphiprion</taxon>
    </lineage>
</organism>
<proteinExistence type="predicted"/>
<dbReference type="AlphaFoldDB" id="A0AAQ5XVJ5"/>
<dbReference type="PROSITE" id="PS50041">
    <property type="entry name" value="C_TYPE_LECTIN_2"/>
    <property type="match status" value="1"/>
</dbReference>
<dbReference type="GeneTree" id="ENSGT00940000163911"/>
<protein>
    <recommendedName>
        <fullName evidence="2">C-type lectin domain-containing protein</fullName>
    </recommendedName>
</protein>
<dbReference type="Ensembl" id="ENSAOCT00000065499.1">
    <property type="protein sequence ID" value="ENSAOCP00000044514.1"/>
    <property type="gene ID" value="ENSAOCG00000031145.1"/>
</dbReference>